<sequence length="151" mass="17037">MTLTMATAAYRFAALPAPGIGEPQGSQVARAVAIPGIGTLPDPLRRLILAAVNIAVSIIYRGKDFHHHHGVNVWALGIRWAQFDITHDGRQTFLVYDVPTNPRPMRRIVSEIRTQTAERQLCRLTLQRRSGRCRHILYFTLEPRIHPGRTL</sequence>
<protein>
    <submittedName>
        <fullName evidence="1">Uncharacterized protein</fullName>
    </submittedName>
</protein>
<proteinExistence type="predicted"/>
<keyword evidence="2" id="KW-1185">Reference proteome</keyword>
<comment type="caution">
    <text evidence="1">The sequence shown here is derived from an EMBL/GenBank/DDBJ whole genome shotgun (WGS) entry which is preliminary data.</text>
</comment>
<dbReference type="EMBL" id="JAANOW010000002">
    <property type="protein sequence ID" value="NIH97099.1"/>
    <property type="molecule type" value="Genomic_DNA"/>
</dbReference>
<dbReference type="AlphaFoldDB" id="A0A7X5U2D0"/>
<evidence type="ECO:0000313" key="2">
    <source>
        <dbReference type="Proteomes" id="UP000547444"/>
    </source>
</evidence>
<accession>A0A7X5U2D0</accession>
<dbReference type="Proteomes" id="UP000547444">
    <property type="component" value="Unassembled WGS sequence"/>
</dbReference>
<gene>
    <name evidence="1" type="ORF">FHU31_004089</name>
</gene>
<organism evidence="1 2">
    <name type="scientific">Mycolicibacterium fluoranthenivorans</name>
    <dbReference type="NCBI Taxonomy" id="258505"/>
    <lineage>
        <taxon>Bacteria</taxon>
        <taxon>Bacillati</taxon>
        <taxon>Actinomycetota</taxon>
        <taxon>Actinomycetes</taxon>
        <taxon>Mycobacteriales</taxon>
        <taxon>Mycobacteriaceae</taxon>
        <taxon>Mycolicibacterium</taxon>
    </lineage>
</organism>
<name>A0A7X5U2D0_9MYCO</name>
<evidence type="ECO:0000313" key="1">
    <source>
        <dbReference type="EMBL" id="NIH97099.1"/>
    </source>
</evidence>
<dbReference type="RefSeq" id="WP_167161854.1">
    <property type="nucleotide sequence ID" value="NZ_JAANOW010000002.1"/>
</dbReference>
<reference evidence="1 2" key="1">
    <citation type="submission" date="2020-03" db="EMBL/GenBank/DDBJ databases">
        <title>Sequencing the genomes of 1000 actinobacteria strains.</title>
        <authorList>
            <person name="Klenk H.-P."/>
        </authorList>
    </citation>
    <scope>NUCLEOTIDE SEQUENCE [LARGE SCALE GENOMIC DNA]</scope>
    <source>
        <strain evidence="1 2">DSM 44556</strain>
    </source>
</reference>